<protein>
    <submittedName>
        <fullName evidence="2">Uncharacterized protein</fullName>
    </submittedName>
</protein>
<name>A0A915IJA1_ROMCU</name>
<evidence type="ECO:0000313" key="2">
    <source>
        <dbReference type="WBParaSite" id="nRc.2.0.1.t14262-RA"/>
    </source>
</evidence>
<dbReference type="AlphaFoldDB" id="A0A915IJA1"/>
<dbReference type="Proteomes" id="UP000887565">
    <property type="component" value="Unplaced"/>
</dbReference>
<organism evidence="1 2">
    <name type="scientific">Romanomermis culicivorax</name>
    <name type="common">Nematode worm</name>
    <dbReference type="NCBI Taxonomy" id="13658"/>
    <lineage>
        <taxon>Eukaryota</taxon>
        <taxon>Metazoa</taxon>
        <taxon>Ecdysozoa</taxon>
        <taxon>Nematoda</taxon>
        <taxon>Enoplea</taxon>
        <taxon>Dorylaimia</taxon>
        <taxon>Mermithida</taxon>
        <taxon>Mermithoidea</taxon>
        <taxon>Mermithidae</taxon>
        <taxon>Romanomermis</taxon>
    </lineage>
</organism>
<proteinExistence type="predicted"/>
<evidence type="ECO:0000313" key="1">
    <source>
        <dbReference type="Proteomes" id="UP000887565"/>
    </source>
</evidence>
<dbReference type="WBParaSite" id="nRc.2.0.1.t14262-RA">
    <property type="protein sequence ID" value="nRc.2.0.1.t14262-RA"/>
    <property type="gene ID" value="nRc.2.0.1.g14262"/>
</dbReference>
<keyword evidence="1" id="KW-1185">Reference proteome</keyword>
<sequence>MFCYCLHQDADMIGDSPHGCYRAKLIAESKLLLNYTTMKPSIIRKIIKRKLPKNHSLFMGYNVSADDALIRTGVLYGHFRVSERTFDYCFIGGKIDQFGCYHTDFVMELSSLHHGNETAFQHPAEQHTFLLEVCTIRCAVQ</sequence>
<accession>A0A915IJA1</accession>
<reference evidence="2" key="1">
    <citation type="submission" date="2022-11" db="UniProtKB">
        <authorList>
            <consortium name="WormBaseParasite"/>
        </authorList>
    </citation>
    <scope>IDENTIFICATION</scope>
</reference>